<feature type="region of interest" description="Disordered" evidence="2">
    <location>
        <begin position="100"/>
        <end position="130"/>
    </location>
</feature>
<dbReference type="InterPro" id="IPR006665">
    <property type="entry name" value="OmpA-like"/>
</dbReference>
<organism evidence="4 5">
    <name type="scientific">Halomonas tibetensis</name>
    <dbReference type="NCBI Taxonomy" id="2259590"/>
    <lineage>
        <taxon>Bacteria</taxon>
        <taxon>Pseudomonadati</taxon>
        <taxon>Pseudomonadota</taxon>
        <taxon>Gammaproteobacteria</taxon>
        <taxon>Oceanospirillales</taxon>
        <taxon>Halomonadaceae</taxon>
        <taxon>Halomonas</taxon>
    </lineage>
</organism>
<name>A0ABV7B6E9_9GAMM</name>
<dbReference type="InterPro" id="IPR036737">
    <property type="entry name" value="OmpA-like_sf"/>
</dbReference>
<evidence type="ECO:0000256" key="2">
    <source>
        <dbReference type="SAM" id="MobiDB-lite"/>
    </source>
</evidence>
<gene>
    <name evidence="4" type="ORF">ACFODV_13540</name>
</gene>
<keyword evidence="1" id="KW-0472">Membrane</keyword>
<dbReference type="Gene3D" id="3.30.1330.60">
    <property type="entry name" value="OmpA-like domain"/>
    <property type="match status" value="1"/>
</dbReference>
<evidence type="ECO:0000313" key="4">
    <source>
        <dbReference type="EMBL" id="MFC2993047.1"/>
    </source>
</evidence>
<reference evidence="5" key="1">
    <citation type="journal article" date="2019" name="Int. J. Syst. Evol. Microbiol.">
        <title>The Global Catalogue of Microorganisms (GCM) 10K type strain sequencing project: providing services to taxonomists for standard genome sequencing and annotation.</title>
        <authorList>
            <consortium name="The Broad Institute Genomics Platform"/>
            <consortium name="The Broad Institute Genome Sequencing Center for Infectious Disease"/>
            <person name="Wu L."/>
            <person name="Ma J."/>
        </authorList>
    </citation>
    <scope>NUCLEOTIDE SEQUENCE [LARGE SCALE GENOMIC DNA]</scope>
    <source>
        <strain evidence="5">KCTC 52660</strain>
    </source>
</reference>
<dbReference type="PROSITE" id="PS51123">
    <property type="entry name" value="OMPA_2"/>
    <property type="match status" value="1"/>
</dbReference>
<sequence length="579" mass="61973">MADYDGLTPGEVLADASVAEFIKELGLGIAKAQTALDENSVKQMEAFTRAREDLGERTLLELGLMPAFYHYQHADVSVSLQLRLEVGKRDEFGFAANARFDSGGQSSSQSSSSETETASGTRSEMRQARLSYQASSQGALAVAGNQVVPIGEDPLARLRSLRDLLTAGDEIKTVVFQRPTRELVIETDAPQDRVVVTPRSVAFLRTPHANGLIAIHDNAATEYVLNGETTVSTTAQADLAAYAAHVEAQIDAAGGFSTTLHPPRPDDQPSFRVTFDTGEAEFQEDAHRGHLLELARGFAAMGTAVRIEGLTDRVGSAADNLLLGTARGQFVYDFLVENGVDPDNIELVASRGEGRAADADADDGVPDQDWRVTRIFTPGRTHYWLSLRSTGGATLSNVSPDRIASPAAQNGFVFLWATQPMNLSGNSVTIDGDNFPFSGAAGGGQAVGTAEAHAHNLTVAINGTESLRASRLGHVVQVSRATDAFEVYLFSRSSQALSLTGSEGLTVTEQFTRTRSAQTESREGQNTTVAVGVTVDKRESRQFNMAVTGNSQISARLVSVPPPELFVEAIRALQSERRS</sequence>
<proteinExistence type="predicted"/>
<comment type="caution">
    <text evidence="4">The sequence shown here is derived from an EMBL/GenBank/DDBJ whole genome shotgun (WGS) entry which is preliminary data.</text>
</comment>
<dbReference type="Pfam" id="PF00691">
    <property type="entry name" value="OmpA"/>
    <property type="match status" value="1"/>
</dbReference>
<feature type="compositionally biased region" description="Low complexity" evidence="2">
    <location>
        <begin position="102"/>
        <end position="122"/>
    </location>
</feature>
<accession>A0ABV7B6E9</accession>
<keyword evidence="5" id="KW-1185">Reference proteome</keyword>
<protein>
    <submittedName>
        <fullName evidence="4">OmpA family protein</fullName>
    </submittedName>
</protein>
<dbReference type="EMBL" id="JBHRSQ010000018">
    <property type="protein sequence ID" value="MFC2993047.1"/>
    <property type="molecule type" value="Genomic_DNA"/>
</dbReference>
<dbReference type="RefSeq" id="WP_379760300.1">
    <property type="nucleotide sequence ID" value="NZ_JBHRSQ010000018.1"/>
</dbReference>
<feature type="domain" description="OmpA-like" evidence="3">
    <location>
        <begin position="262"/>
        <end position="380"/>
    </location>
</feature>
<dbReference type="Proteomes" id="UP001595386">
    <property type="component" value="Unassembled WGS sequence"/>
</dbReference>
<evidence type="ECO:0000259" key="3">
    <source>
        <dbReference type="PROSITE" id="PS51123"/>
    </source>
</evidence>
<evidence type="ECO:0000313" key="5">
    <source>
        <dbReference type="Proteomes" id="UP001595386"/>
    </source>
</evidence>
<evidence type="ECO:0000256" key="1">
    <source>
        <dbReference type="PROSITE-ProRule" id="PRU00473"/>
    </source>
</evidence>
<dbReference type="SUPFAM" id="SSF103088">
    <property type="entry name" value="OmpA-like"/>
    <property type="match status" value="1"/>
</dbReference>